<name>A0AAV5SMJ6_9BILA</name>
<evidence type="ECO:0000313" key="2">
    <source>
        <dbReference type="EMBL" id="GMS83333.1"/>
    </source>
</evidence>
<organism evidence="2 3">
    <name type="scientific">Pristionchus entomophagus</name>
    <dbReference type="NCBI Taxonomy" id="358040"/>
    <lineage>
        <taxon>Eukaryota</taxon>
        <taxon>Metazoa</taxon>
        <taxon>Ecdysozoa</taxon>
        <taxon>Nematoda</taxon>
        <taxon>Chromadorea</taxon>
        <taxon>Rhabditida</taxon>
        <taxon>Rhabditina</taxon>
        <taxon>Diplogasteromorpha</taxon>
        <taxon>Diplogasteroidea</taxon>
        <taxon>Neodiplogasteridae</taxon>
        <taxon>Pristionchus</taxon>
    </lineage>
</organism>
<feature type="compositionally biased region" description="Basic and acidic residues" evidence="1">
    <location>
        <begin position="68"/>
        <end position="106"/>
    </location>
</feature>
<gene>
    <name evidence="2" type="ORF">PENTCL1PPCAC_5508</name>
</gene>
<accession>A0AAV5SMJ6</accession>
<keyword evidence="3" id="KW-1185">Reference proteome</keyword>
<sequence>MDPPNDEAQLVVKSIPELAQKVFQEVAKLLEDAQIRENSDDEDVSTAQFTAALLAEVKAELAANSARLKDNAEVGYETHENDFLRRQKDKKLKKEEKGRSEPHNEKLTAGQQAKRQKLCKDQERLRMRLLSRQANQDASQLVLSAQEQEMYKEFLKTRQESS</sequence>
<dbReference type="AlphaFoldDB" id="A0AAV5SMJ6"/>
<dbReference type="EMBL" id="BTSX01000002">
    <property type="protein sequence ID" value="GMS83333.1"/>
    <property type="molecule type" value="Genomic_DNA"/>
</dbReference>
<dbReference type="Proteomes" id="UP001432027">
    <property type="component" value="Unassembled WGS sequence"/>
</dbReference>
<proteinExistence type="predicted"/>
<feature type="region of interest" description="Disordered" evidence="1">
    <location>
        <begin position="68"/>
        <end position="118"/>
    </location>
</feature>
<evidence type="ECO:0000256" key="1">
    <source>
        <dbReference type="SAM" id="MobiDB-lite"/>
    </source>
</evidence>
<reference evidence="2" key="1">
    <citation type="submission" date="2023-10" db="EMBL/GenBank/DDBJ databases">
        <title>Genome assembly of Pristionchus species.</title>
        <authorList>
            <person name="Yoshida K."/>
            <person name="Sommer R.J."/>
        </authorList>
    </citation>
    <scope>NUCLEOTIDE SEQUENCE</scope>
    <source>
        <strain evidence="2">RS0144</strain>
    </source>
</reference>
<comment type="caution">
    <text evidence="2">The sequence shown here is derived from an EMBL/GenBank/DDBJ whole genome shotgun (WGS) entry which is preliminary data.</text>
</comment>
<protein>
    <submittedName>
        <fullName evidence="2">Uncharacterized protein</fullName>
    </submittedName>
</protein>
<evidence type="ECO:0000313" key="3">
    <source>
        <dbReference type="Proteomes" id="UP001432027"/>
    </source>
</evidence>